<keyword evidence="2" id="KW-1185">Reference proteome</keyword>
<organism evidence="1 2">
    <name type="scientific">Gimesia alba</name>
    <dbReference type="NCBI Taxonomy" id="2527973"/>
    <lineage>
        <taxon>Bacteria</taxon>
        <taxon>Pseudomonadati</taxon>
        <taxon>Planctomycetota</taxon>
        <taxon>Planctomycetia</taxon>
        <taxon>Planctomycetales</taxon>
        <taxon>Planctomycetaceae</taxon>
        <taxon>Gimesia</taxon>
    </lineage>
</organism>
<dbReference type="Proteomes" id="UP000317171">
    <property type="component" value="Chromosome"/>
</dbReference>
<evidence type="ECO:0000313" key="1">
    <source>
        <dbReference type="EMBL" id="QDT40710.1"/>
    </source>
</evidence>
<reference evidence="1 2" key="1">
    <citation type="submission" date="2019-02" db="EMBL/GenBank/DDBJ databases">
        <title>Deep-cultivation of Planctomycetes and their phenomic and genomic characterization uncovers novel biology.</title>
        <authorList>
            <person name="Wiegand S."/>
            <person name="Jogler M."/>
            <person name="Boedeker C."/>
            <person name="Pinto D."/>
            <person name="Vollmers J."/>
            <person name="Rivas-Marin E."/>
            <person name="Kohn T."/>
            <person name="Peeters S.H."/>
            <person name="Heuer A."/>
            <person name="Rast P."/>
            <person name="Oberbeckmann S."/>
            <person name="Bunk B."/>
            <person name="Jeske O."/>
            <person name="Meyerdierks A."/>
            <person name="Storesund J.E."/>
            <person name="Kallscheuer N."/>
            <person name="Luecker S."/>
            <person name="Lage O.M."/>
            <person name="Pohl T."/>
            <person name="Merkel B.J."/>
            <person name="Hornburger P."/>
            <person name="Mueller R.-W."/>
            <person name="Bruemmer F."/>
            <person name="Labrenz M."/>
            <person name="Spormann A.M."/>
            <person name="Op den Camp H."/>
            <person name="Overmann J."/>
            <person name="Amann R."/>
            <person name="Jetten M.S.M."/>
            <person name="Mascher T."/>
            <person name="Medema M.H."/>
            <person name="Devos D.P."/>
            <person name="Kaster A.-K."/>
            <person name="Ovreas L."/>
            <person name="Rohde M."/>
            <person name="Galperin M.Y."/>
            <person name="Jogler C."/>
        </authorList>
    </citation>
    <scope>NUCLEOTIDE SEQUENCE [LARGE SCALE GENOMIC DNA]</scope>
    <source>
        <strain evidence="1 2">Pan241w</strain>
    </source>
</reference>
<proteinExistence type="predicted"/>
<dbReference type="EMBL" id="CP036269">
    <property type="protein sequence ID" value="QDT40710.1"/>
    <property type="molecule type" value="Genomic_DNA"/>
</dbReference>
<name>A0A517R9Z6_9PLAN</name>
<sequence length="58" mass="6639">MCSYTIQIAGKLHKKKVRSGGDGALRTGMLMEPKRLWFLEHLIHLNASSFFFSITNEQ</sequence>
<evidence type="ECO:0000313" key="2">
    <source>
        <dbReference type="Proteomes" id="UP000317171"/>
    </source>
</evidence>
<dbReference type="AlphaFoldDB" id="A0A517R9Z6"/>
<protein>
    <submittedName>
        <fullName evidence="1">Uncharacterized protein</fullName>
    </submittedName>
</protein>
<gene>
    <name evidence="1" type="ORF">Pan241w_07680</name>
</gene>
<accession>A0A517R9Z6</accession>
<dbReference type="KEGG" id="gaz:Pan241w_07680"/>